<evidence type="ECO:0000259" key="4">
    <source>
        <dbReference type="PROSITE" id="PS50995"/>
    </source>
</evidence>
<dbReference type="Pfam" id="PF01047">
    <property type="entry name" value="MarR"/>
    <property type="match status" value="1"/>
</dbReference>
<dbReference type="eggNOG" id="COG1846">
    <property type="taxonomic scope" value="Bacteria"/>
</dbReference>
<evidence type="ECO:0000256" key="3">
    <source>
        <dbReference type="ARBA" id="ARBA00023163"/>
    </source>
</evidence>
<protein>
    <recommendedName>
        <fullName evidence="4">HTH marR-type domain-containing protein</fullName>
    </recommendedName>
</protein>
<evidence type="ECO:0000256" key="1">
    <source>
        <dbReference type="ARBA" id="ARBA00023015"/>
    </source>
</evidence>
<dbReference type="EMBL" id="JQBZ01000017">
    <property type="protein sequence ID" value="KRN89238.1"/>
    <property type="molecule type" value="Genomic_DNA"/>
</dbReference>
<dbReference type="GO" id="GO:0003700">
    <property type="term" value="F:DNA-binding transcription factor activity"/>
    <property type="evidence" value="ECO:0007669"/>
    <property type="project" value="InterPro"/>
</dbReference>
<dbReference type="SMART" id="SM00347">
    <property type="entry name" value="HTH_MARR"/>
    <property type="match status" value="1"/>
</dbReference>
<dbReference type="GO" id="GO:0003677">
    <property type="term" value="F:DNA binding"/>
    <property type="evidence" value="ECO:0007669"/>
    <property type="project" value="UniProtKB-KW"/>
</dbReference>
<dbReference type="OrthoDB" id="2324262at2"/>
<dbReference type="InterPro" id="IPR036390">
    <property type="entry name" value="WH_DNA-bd_sf"/>
</dbReference>
<dbReference type="PROSITE" id="PS50995">
    <property type="entry name" value="HTH_MARR_2"/>
    <property type="match status" value="1"/>
</dbReference>
<feature type="domain" description="HTH marR-type" evidence="4">
    <location>
        <begin position="2"/>
        <end position="134"/>
    </location>
</feature>
<dbReference type="InterPro" id="IPR000835">
    <property type="entry name" value="HTH_MarR-typ"/>
</dbReference>
<name>A0A0R2KNI8_9LACO</name>
<dbReference type="RefSeq" id="WP_051188895.1">
    <property type="nucleotide sequence ID" value="NZ_AUHP01000003.1"/>
</dbReference>
<dbReference type="InterPro" id="IPR036388">
    <property type="entry name" value="WH-like_DNA-bd_sf"/>
</dbReference>
<dbReference type="PRINTS" id="PR00598">
    <property type="entry name" value="HTHMARR"/>
</dbReference>
<keyword evidence="2" id="KW-0238">DNA-binding</keyword>
<comment type="caution">
    <text evidence="5">The sequence shown here is derived from an EMBL/GenBank/DDBJ whole genome shotgun (WGS) entry which is preliminary data.</text>
</comment>
<proteinExistence type="predicted"/>
<dbReference type="AlphaFoldDB" id="A0A0R2KNI8"/>
<evidence type="ECO:0000313" key="6">
    <source>
        <dbReference type="Proteomes" id="UP000051500"/>
    </source>
</evidence>
<dbReference type="PANTHER" id="PTHR42756:SF1">
    <property type="entry name" value="TRANSCRIPTIONAL REPRESSOR OF EMRAB OPERON"/>
    <property type="match status" value="1"/>
</dbReference>
<evidence type="ECO:0000256" key="2">
    <source>
        <dbReference type="ARBA" id="ARBA00023125"/>
    </source>
</evidence>
<dbReference type="Proteomes" id="UP000051500">
    <property type="component" value="Unassembled WGS sequence"/>
</dbReference>
<dbReference type="STRING" id="1122146.IV53_GL000151"/>
<keyword evidence="6" id="KW-1185">Reference proteome</keyword>
<dbReference type="PANTHER" id="PTHR42756">
    <property type="entry name" value="TRANSCRIPTIONAL REGULATOR, MARR"/>
    <property type="match status" value="1"/>
</dbReference>
<keyword evidence="1" id="KW-0805">Transcription regulation</keyword>
<organism evidence="5 6">
    <name type="scientific">Ligilactobacillus ceti DSM 22408</name>
    <dbReference type="NCBI Taxonomy" id="1122146"/>
    <lineage>
        <taxon>Bacteria</taxon>
        <taxon>Bacillati</taxon>
        <taxon>Bacillota</taxon>
        <taxon>Bacilli</taxon>
        <taxon>Lactobacillales</taxon>
        <taxon>Lactobacillaceae</taxon>
        <taxon>Ligilactobacillus</taxon>
    </lineage>
</organism>
<keyword evidence="3" id="KW-0804">Transcription</keyword>
<reference evidence="5 6" key="1">
    <citation type="journal article" date="2015" name="Genome Announc.">
        <title>Expanding the biotechnology potential of lactobacilli through comparative genomics of 213 strains and associated genera.</title>
        <authorList>
            <person name="Sun Z."/>
            <person name="Harris H.M."/>
            <person name="McCann A."/>
            <person name="Guo C."/>
            <person name="Argimon S."/>
            <person name="Zhang W."/>
            <person name="Yang X."/>
            <person name="Jeffery I.B."/>
            <person name="Cooney J.C."/>
            <person name="Kagawa T.F."/>
            <person name="Liu W."/>
            <person name="Song Y."/>
            <person name="Salvetti E."/>
            <person name="Wrobel A."/>
            <person name="Rasinkangas P."/>
            <person name="Parkhill J."/>
            <person name="Rea M.C."/>
            <person name="O'Sullivan O."/>
            <person name="Ritari J."/>
            <person name="Douillard F.P."/>
            <person name="Paul Ross R."/>
            <person name="Yang R."/>
            <person name="Briner A.E."/>
            <person name="Felis G.E."/>
            <person name="de Vos W.M."/>
            <person name="Barrangou R."/>
            <person name="Klaenhammer T.R."/>
            <person name="Caufield P.W."/>
            <person name="Cui Y."/>
            <person name="Zhang H."/>
            <person name="O'Toole P.W."/>
        </authorList>
    </citation>
    <scope>NUCLEOTIDE SEQUENCE [LARGE SCALE GENOMIC DNA]</scope>
    <source>
        <strain evidence="5 6">DSM 22408</strain>
    </source>
</reference>
<sequence length="147" mass="16931">MYADIQRYTAIFSRKMRADLNHSLEKYNLNDANFFYLTILAQSPGINQNYFSKSLGRDQSLVTKQINKLTKQGWITKKVSRTDRRNSELYLTPKAEAILTDLAKITQETSELSVAGLTRAERSEFKRLLKKAALTYAKPLLTDDPHR</sequence>
<evidence type="ECO:0000313" key="5">
    <source>
        <dbReference type="EMBL" id="KRN89238.1"/>
    </source>
</evidence>
<gene>
    <name evidence="5" type="ORF">IV53_GL000151</name>
</gene>
<dbReference type="PATRIC" id="fig|1122146.4.peg.153"/>
<dbReference type="Gene3D" id="1.10.10.10">
    <property type="entry name" value="Winged helix-like DNA-binding domain superfamily/Winged helix DNA-binding domain"/>
    <property type="match status" value="1"/>
</dbReference>
<accession>A0A0R2KNI8</accession>
<dbReference type="SUPFAM" id="SSF46785">
    <property type="entry name" value="Winged helix' DNA-binding domain"/>
    <property type="match status" value="1"/>
</dbReference>